<evidence type="ECO:0000313" key="1">
    <source>
        <dbReference type="EMBL" id="MCM2532150.1"/>
    </source>
</evidence>
<reference evidence="1 2" key="1">
    <citation type="submission" date="2022-06" db="EMBL/GenBank/DDBJ databases">
        <authorList>
            <person name="Jeon C.O."/>
        </authorList>
    </citation>
    <scope>NUCLEOTIDE SEQUENCE [LARGE SCALE GENOMIC DNA]</scope>
    <source>
        <strain evidence="1 2">KCTC 13943</strain>
    </source>
</reference>
<name>A0ABT0W9M2_9BACI</name>
<comment type="caution">
    <text evidence="1">The sequence shown here is derived from an EMBL/GenBank/DDBJ whole genome shotgun (WGS) entry which is preliminary data.</text>
</comment>
<gene>
    <name evidence="1" type="ORF">NDK43_06780</name>
</gene>
<evidence type="ECO:0008006" key="3">
    <source>
        <dbReference type="Google" id="ProtNLM"/>
    </source>
</evidence>
<protein>
    <recommendedName>
        <fullName evidence="3">Phage protein</fullName>
    </recommendedName>
</protein>
<keyword evidence="2" id="KW-1185">Reference proteome</keyword>
<organism evidence="1 2">
    <name type="scientific">Neobacillus pocheonensis</name>
    <dbReference type="NCBI Taxonomy" id="363869"/>
    <lineage>
        <taxon>Bacteria</taxon>
        <taxon>Bacillati</taxon>
        <taxon>Bacillota</taxon>
        <taxon>Bacilli</taxon>
        <taxon>Bacillales</taxon>
        <taxon>Bacillaceae</taxon>
        <taxon>Neobacillus</taxon>
    </lineage>
</organism>
<proteinExistence type="predicted"/>
<dbReference type="Proteomes" id="UP001523262">
    <property type="component" value="Unassembled WGS sequence"/>
</dbReference>
<accession>A0ABT0W9M2</accession>
<sequence>MKIVEVRILKDFFCFDSAIGGHYLTNQVIRVYEEQANRFIDQGFAELVDENKK</sequence>
<evidence type="ECO:0000313" key="2">
    <source>
        <dbReference type="Proteomes" id="UP001523262"/>
    </source>
</evidence>
<dbReference type="EMBL" id="JAMQCR010000001">
    <property type="protein sequence ID" value="MCM2532150.1"/>
    <property type="molecule type" value="Genomic_DNA"/>
</dbReference>